<dbReference type="InterPro" id="IPR056823">
    <property type="entry name" value="TEN-like_YD-shell"/>
</dbReference>
<organism evidence="4 5">
    <name type="scientific">Marseilla massiliensis</name>
    <dbReference type="NCBI Taxonomy" id="1841864"/>
    <lineage>
        <taxon>Bacteria</taxon>
        <taxon>Pseudomonadati</taxon>
        <taxon>Bacteroidota</taxon>
        <taxon>Bacteroidia</taxon>
        <taxon>Bacteroidales</taxon>
        <taxon>Prevotellaceae</taxon>
        <taxon>Marseilla</taxon>
    </lineage>
</organism>
<evidence type="ECO:0000256" key="2">
    <source>
        <dbReference type="SAM" id="Phobius"/>
    </source>
</evidence>
<proteinExistence type="predicted"/>
<keyword evidence="1" id="KW-0677">Repeat</keyword>
<dbReference type="Proteomes" id="UP000764045">
    <property type="component" value="Unassembled WGS sequence"/>
</dbReference>
<evidence type="ECO:0000313" key="4">
    <source>
        <dbReference type="EMBL" id="MBM6660935.1"/>
    </source>
</evidence>
<evidence type="ECO:0000256" key="1">
    <source>
        <dbReference type="ARBA" id="ARBA00022737"/>
    </source>
</evidence>
<dbReference type="Pfam" id="PF25023">
    <property type="entry name" value="TEN_YD-shell"/>
    <property type="match status" value="1"/>
</dbReference>
<dbReference type="InterPro" id="IPR050708">
    <property type="entry name" value="T6SS_VgrG/RHS"/>
</dbReference>
<sequence length="426" mass="49483">MSRAVITQRTDTLTHPRLGWHLLWMLHMAFFLCLLSANACASKEKIEDSRMETDGEWRYGYDKDGNLVERYKGSGKWWDAKREHWKYAWNDFVKPNEQSGTCSGFAMARNRILKNQNGSLAGVQRPDRHGHWVEFTYDALGRRLSKSASEQTNWLWNGNVPLHEWTSGQRYEDKGWKPYEEDFKTWIFEESSFVPLALLQDGHTYSIMTDHLGTPTEMYDENGEEVWYRRLDMNGKIIKEECHRRTSYYKNVTVPFLFQGQYYDYETELAYNRFRYYSPNMGCYISQDPIGLVGNNPTLYGYVETTNVQIDLFGLNYSKTNKNSSIIPNLGRKLDFLFGKATGRIHNIQRYTDMLRNLNRIGIQDNSAGRALLKSHLCQVFNNTEGIPLTNGRVLRESLLMGPRGGVKVESIWEGDKLITIMLKGG</sequence>
<dbReference type="RefSeq" id="WP_205108166.1">
    <property type="nucleotide sequence ID" value="NZ_JACJJL010000004.1"/>
</dbReference>
<keyword evidence="2" id="KW-1133">Transmembrane helix</keyword>
<evidence type="ECO:0000313" key="5">
    <source>
        <dbReference type="Proteomes" id="UP000764045"/>
    </source>
</evidence>
<comment type="caution">
    <text evidence="4">The sequence shown here is derived from an EMBL/GenBank/DDBJ whole genome shotgun (WGS) entry which is preliminary data.</text>
</comment>
<dbReference type="InterPro" id="IPR022385">
    <property type="entry name" value="Rhs_assc_core"/>
</dbReference>
<feature type="domain" description="Teneurin-like YD-shell" evidence="3">
    <location>
        <begin position="55"/>
        <end position="288"/>
    </location>
</feature>
<dbReference type="AlphaFoldDB" id="A0A938WM14"/>
<accession>A0A938WM14</accession>
<dbReference type="PANTHER" id="PTHR32305:SF15">
    <property type="entry name" value="PROTEIN RHSA-RELATED"/>
    <property type="match status" value="1"/>
</dbReference>
<protein>
    <submittedName>
        <fullName evidence="4">RHS domain-containing protein</fullName>
    </submittedName>
</protein>
<name>A0A938WM14_9BACT</name>
<keyword evidence="5" id="KW-1185">Reference proteome</keyword>
<dbReference type="NCBIfam" id="TIGR03696">
    <property type="entry name" value="Rhs_assc_core"/>
    <property type="match status" value="1"/>
</dbReference>
<keyword evidence="2" id="KW-0472">Membrane</keyword>
<dbReference type="PRINTS" id="PR00394">
    <property type="entry name" value="RHSPROTEIN"/>
</dbReference>
<keyword evidence="2" id="KW-0812">Transmembrane</keyword>
<gene>
    <name evidence="4" type="ORF">H6B30_04050</name>
</gene>
<feature type="transmembrane region" description="Helical" evidence="2">
    <location>
        <begin position="20"/>
        <end position="41"/>
    </location>
</feature>
<dbReference type="EMBL" id="JACJJL010000004">
    <property type="protein sequence ID" value="MBM6660935.1"/>
    <property type="molecule type" value="Genomic_DNA"/>
</dbReference>
<evidence type="ECO:0000259" key="3">
    <source>
        <dbReference type="Pfam" id="PF25023"/>
    </source>
</evidence>
<dbReference type="Gene3D" id="2.180.10.10">
    <property type="entry name" value="RHS repeat-associated core"/>
    <property type="match status" value="1"/>
</dbReference>
<reference evidence="4 5" key="1">
    <citation type="journal article" date="2021" name="Sci. Rep.">
        <title>The distribution of antibiotic resistance genes in chicken gut microbiota commensals.</title>
        <authorList>
            <person name="Juricova H."/>
            <person name="Matiasovicova J."/>
            <person name="Kubasova T."/>
            <person name="Cejkova D."/>
            <person name="Rychlik I."/>
        </authorList>
    </citation>
    <scope>NUCLEOTIDE SEQUENCE [LARGE SCALE GENOMIC DNA]</scope>
    <source>
        <strain evidence="4 5">An819</strain>
    </source>
</reference>
<dbReference type="PANTHER" id="PTHR32305">
    <property type="match status" value="1"/>
</dbReference>